<dbReference type="Gene3D" id="3.10.180.10">
    <property type="entry name" value="2,3-Dihydroxybiphenyl 1,2-Dioxygenase, domain 1"/>
    <property type="match status" value="1"/>
</dbReference>
<comment type="caution">
    <text evidence="2">The sequence shown here is derived from an EMBL/GenBank/DDBJ whole genome shotgun (WGS) entry which is preliminary data.</text>
</comment>
<dbReference type="PANTHER" id="PTHR43048:SF3">
    <property type="entry name" value="METHYLMALONYL-COA EPIMERASE, MITOCHONDRIAL"/>
    <property type="match status" value="1"/>
</dbReference>
<keyword evidence="3" id="KW-1185">Reference proteome</keyword>
<evidence type="ECO:0008006" key="4">
    <source>
        <dbReference type="Google" id="ProtNLM"/>
    </source>
</evidence>
<dbReference type="GO" id="GO:0046872">
    <property type="term" value="F:metal ion binding"/>
    <property type="evidence" value="ECO:0007669"/>
    <property type="project" value="UniProtKB-KW"/>
</dbReference>
<name>A0A6L7F478_9ACTN</name>
<evidence type="ECO:0000256" key="1">
    <source>
        <dbReference type="ARBA" id="ARBA00022723"/>
    </source>
</evidence>
<organism evidence="2 3">
    <name type="scientific">Nocardioides flavescens</name>
    <dbReference type="NCBI Taxonomy" id="2691959"/>
    <lineage>
        <taxon>Bacteria</taxon>
        <taxon>Bacillati</taxon>
        <taxon>Actinomycetota</taxon>
        <taxon>Actinomycetes</taxon>
        <taxon>Propionibacteriales</taxon>
        <taxon>Nocardioidaceae</taxon>
        <taxon>Nocardioides</taxon>
    </lineage>
</organism>
<dbReference type="AlphaFoldDB" id="A0A6L7F478"/>
<reference evidence="2 3" key="1">
    <citation type="submission" date="2019-12" db="EMBL/GenBank/DDBJ databases">
        <authorList>
            <person name="Kun Z."/>
        </authorList>
    </citation>
    <scope>NUCLEOTIDE SEQUENCE [LARGE SCALE GENOMIC DNA]</scope>
    <source>
        <strain evidence="2 3">YIM 123512</strain>
    </source>
</reference>
<dbReference type="GO" id="GO:0004493">
    <property type="term" value="F:methylmalonyl-CoA epimerase activity"/>
    <property type="evidence" value="ECO:0007669"/>
    <property type="project" value="TreeGrafter"/>
</dbReference>
<evidence type="ECO:0000313" key="3">
    <source>
        <dbReference type="Proteomes" id="UP000473325"/>
    </source>
</evidence>
<dbReference type="GO" id="GO:0046491">
    <property type="term" value="P:L-methylmalonyl-CoA metabolic process"/>
    <property type="evidence" value="ECO:0007669"/>
    <property type="project" value="TreeGrafter"/>
</dbReference>
<accession>A0A6L7F478</accession>
<sequence>MTETLPTEGWAVLRQAVIATADHDATSSRLREGLGLEPGFADPLLADIGLRDETLRIGSESHLEVVAPLTDDHPLRRWLAKVGGTAGYCLSVQVPDVQVLLDSAAAAGVRVLFDERHFDRRIVQLHPGDMGVIVELDEIPERDVWFWDDVDAVEPASPLVGDVLGVEIATPDPAALAQRWTEVLGAVLADDQSAYDDGAARVWLGTRRVRFVEGPQTVMRAVELAASEHADGAPSVVDLDGVELRINRP</sequence>
<dbReference type="SUPFAM" id="SSF54593">
    <property type="entry name" value="Glyoxalase/Bleomycin resistance protein/Dihydroxybiphenyl dioxygenase"/>
    <property type="match status" value="1"/>
</dbReference>
<protein>
    <recommendedName>
        <fullName evidence="4">VOC domain-containing protein</fullName>
    </recommendedName>
</protein>
<dbReference type="PANTHER" id="PTHR43048">
    <property type="entry name" value="METHYLMALONYL-COA EPIMERASE"/>
    <property type="match status" value="1"/>
</dbReference>
<keyword evidence="1" id="KW-0479">Metal-binding</keyword>
<proteinExistence type="predicted"/>
<dbReference type="EMBL" id="WUEK01000017">
    <property type="protein sequence ID" value="MXG92035.1"/>
    <property type="molecule type" value="Genomic_DNA"/>
</dbReference>
<gene>
    <name evidence="2" type="ORF">GRQ65_21045</name>
</gene>
<dbReference type="Proteomes" id="UP000473325">
    <property type="component" value="Unassembled WGS sequence"/>
</dbReference>
<dbReference type="InterPro" id="IPR051785">
    <property type="entry name" value="MMCE/EMCE_epimerase"/>
</dbReference>
<evidence type="ECO:0000313" key="2">
    <source>
        <dbReference type="EMBL" id="MXG92035.1"/>
    </source>
</evidence>
<dbReference type="RefSeq" id="WP_160879972.1">
    <property type="nucleotide sequence ID" value="NZ_WUEK01000017.1"/>
</dbReference>
<dbReference type="InterPro" id="IPR029068">
    <property type="entry name" value="Glyas_Bleomycin-R_OHBP_Dase"/>
</dbReference>